<gene>
    <name evidence="1" type="ORF">L917_15650</name>
</gene>
<name>W2KHJ0_PHYNI</name>
<dbReference type="Proteomes" id="UP000054423">
    <property type="component" value="Unassembled WGS sequence"/>
</dbReference>
<organism evidence="1">
    <name type="scientific">Phytophthora nicotianae</name>
    <name type="common">Potato buckeye rot agent</name>
    <name type="synonym">Phytophthora parasitica</name>
    <dbReference type="NCBI Taxonomy" id="4792"/>
    <lineage>
        <taxon>Eukaryota</taxon>
        <taxon>Sar</taxon>
        <taxon>Stramenopiles</taxon>
        <taxon>Oomycota</taxon>
        <taxon>Peronosporomycetes</taxon>
        <taxon>Peronosporales</taxon>
        <taxon>Peronosporaceae</taxon>
        <taxon>Phytophthora</taxon>
    </lineage>
</organism>
<protein>
    <submittedName>
        <fullName evidence="1">Uncharacterized protein</fullName>
    </submittedName>
</protein>
<dbReference type="AlphaFoldDB" id="W2KHJ0"/>
<sequence length="108" mass="12687">MAIRVGTPIAARTSQKREQTSVMLDYTMYTFISSPPTITSDHDRQALSPKWCVVQQHAKTHRPQHFYPTHQQLCRRFPSEQMQSVFRYAGLLQSDTRRQPLHKARSFR</sequence>
<evidence type="ECO:0000313" key="1">
    <source>
        <dbReference type="EMBL" id="ETL84613.1"/>
    </source>
</evidence>
<accession>W2KHJ0</accession>
<proteinExistence type="predicted"/>
<reference evidence="1" key="1">
    <citation type="submission" date="2013-11" db="EMBL/GenBank/DDBJ databases">
        <title>The Genome Sequence of Phytophthora parasitica CHvinca01.</title>
        <authorList>
            <consortium name="The Broad Institute Genomics Platform"/>
            <person name="Russ C."/>
            <person name="Tyler B."/>
            <person name="Panabieres F."/>
            <person name="Shan W."/>
            <person name="Tripathy S."/>
            <person name="Grunwald N."/>
            <person name="Machado M."/>
            <person name="Johnson C.S."/>
            <person name="Arredondo F."/>
            <person name="Hong C."/>
            <person name="Coffey M."/>
            <person name="Young S.K."/>
            <person name="Zeng Q."/>
            <person name="Gargeya S."/>
            <person name="Fitzgerald M."/>
            <person name="Abouelleil A."/>
            <person name="Alvarado L."/>
            <person name="Chapman S.B."/>
            <person name="Gainer-Dewar J."/>
            <person name="Goldberg J."/>
            <person name="Griggs A."/>
            <person name="Gujja S."/>
            <person name="Hansen M."/>
            <person name="Howarth C."/>
            <person name="Imamovic A."/>
            <person name="Ireland A."/>
            <person name="Larimer J."/>
            <person name="McCowan C."/>
            <person name="Murphy C."/>
            <person name="Pearson M."/>
            <person name="Poon T.W."/>
            <person name="Priest M."/>
            <person name="Roberts A."/>
            <person name="Saif S."/>
            <person name="Shea T."/>
            <person name="Sykes S."/>
            <person name="Wortman J."/>
            <person name="Nusbaum C."/>
            <person name="Birren B."/>
        </authorList>
    </citation>
    <scope>NUCLEOTIDE SEQUENCE [LARGE SCALE GENOMIC DNA]</scope>
    <source>
        <strain evidence="1">CHvinca01</strain>
    </source>
</reference>
<dbReference type="EMBL" id="KI681772">
    <property type="protein sequence ID" value="ETL84613.1"/>
    <property type="molecule type" value="Genomic_DNA"/>
</dbReference>